<feature type="active site" description="Proton donor/acceptor" evidence="3">
    <location>
        <position position="264"/>
    </location>
</feature>
<dbReference type="GO" id="GO:0006508">
    <property type="term" value="P:proteolysis"/>
    <property type="evidence" value="ECO:0007669"/>
    <property type="project" value="UniProtKB-UniRule"/>
</dbReference>
<dbReference type="PROSITE" id="PS52034">
    <property type="entry name" value="PEPTIDASE_M32"/>
    <property type="match status" value="1"/>
</dbReference>
<accession>A0A6G8Q853</accession>
<dbReference type="InterPro" id="IPR001333">
    <property type="entry name" value="Peptidase_M32_Taq"/>
</dbReference>
<dbReference type="EMBL" id="CP045119">
    <property type="protein sequence ID" value="QIN82650.1"/>
    <property type="molecule type" value="Genomic_DNA"/>
</dbReference>
<evidence type="ECO:0000313" key="5">
    <source>
        <dbReference type="Proteomes" id="UP000501452"/>
    </source>
</evidence>
<comment type="function">
    <text evidence="1">Broad specificity carboxypetidase that releases amino acids sequentially from the C-terminus, including neutral, aromatic, polar and basic residues.</text>
</comment>
<dbReference type="Proteomes" id="UP000501452">
    <property type="component" value="Chromosome"/>
</dbReference>
<keyword evidence="2" id="KW-0862">Zinc</keyword>
<evidence type="ECO:0000256" key="3">
    <source>
        <dbReference type="PIRSR" id="PIRSR006615-2"/>
    </source>
</evidence>
<evidence type="ECO:0000313" key="4">
    <source>
        <dbReference type="EMBL" id="QIN82650.1"/>
    </source>
</evidence>
<dbReference type="AlphaFoldDB" id="A0A6G8Q853"/>
<dbReference type="Gene3D" id="1.10.1370.30">
    <property type="match status" value="1"/>
</dbReference>
<proteinExistence type="inferred from homology"/>
<evidence type="ECO:0000256" key="2">
    <source>
        <dbReference type="PIRSR" id="PIRSR006615-1"/>
    </source>
</evidence>
<keyword evidence="5" id="KW-1185">Reference proteome</keyword>
<dbReference type="GO" id="GO:0046872">
    <property type="term" value="F:metal ion binding"/>
    <property type="evidence" value="ECO:0007669"/>
    <property type="project" value="UniProtKB-KW"/>
</dbReference>
<feature type="binding site" evidence="2">
    <location>
        <position position="267"/>
    </location>
    <ligand>
        <name>Zn(2+)</name>
        <dbReference type="ChEBI" id="CHEBI:29105"/>
        <note>catalytic</note>
    </ligand>
</feature>
<dbReference type="PIRSF" id="PIRSF006615">
    <property type="entry name" value="Zn_crbxpep_Taq"/>
    <property type="match status" value="1"/>
</dbReference>
<name>A0A6G8Q853_9ACTN</name>
<dbReference type="Pfam" id="PF02074">
    <property type="entry name" value="Peptidase_M32"/>
    <property type="match status" value="1"/>
</dbReference>
<dbReference type="PANTHER" id="PTHR34217:SF1">
    <property type="entry name" value="CARBOXYPEPTIDASE 1"/>
    <property type="match status" value="1"/>
</dbReference>
<dbReference type="SUPFAM" id="SSF55486">
    <property type="entry name" value="Metalloproteases ('zincins'), catalytic domain"/>
    <property type="match status" value="1"/>
</dbReference>
<dbReference type="RefSeq" id="WP_166175185.1">
    <property type="nucleotide sequence ID" value="NZ_CP045119.1"/>
</dbReference>
<keyword evidence="1" id="KW-0482">Metalloprotease</keyword>
<gene>
    <name evidence="4" type="ORF">GBA63_08340</name>
</gene>
<feature type="binding site" evidence="2">
    <location>
        <position position="263"/>
    </location>
    <ligand>
        <name>Zn(2+)</name>
        <dbReference type="ChEBI" id="CHEBI:29105"/>
        <note>catalytic</note>
    </ligand>
</feature>
<dbReference type="PRINTS" id="PR00998">
    <property type="entry name" value="CRBOXYPTASET"/>
</dbReference>
<keyword evidence="1" id="KW-0645">Protease</keyword>
<sequence>MNLDKRTRSLVDYLAAAADLDSAASVLHWDHQTYMPPGGVGSRAEALATLSRLSHDITASNETARLIDAAGDPEPGSDAEAVVRLARREHERATKLPSRLVAETSRATTIAEPAWRRARADQDFRALVPHLRNILDLQREIAECLGYEDHPYDALLDRYEPGAKKARLEPIFDELKRGTADMVRAVAAVSDDRTAPLRGAFDEGRQEAFGRSIASAFGYDWGRGRQDRAPHPFCINFGGPGDVRITTRYDPACLSPALFATLHEAGHALYEQGVDPTYTRTPLSGGVSLGIHESQSRLWENVVGRSRPFWNHFYPRLQEAFPEALGGTSPEDFYRAINAASPSEIRVEADELTYNLHVVLRFELEVALVEGSLAVPDLPEAWNAKMEEHLGITPKDDASGVLQDDHWAIGYFGYFPTYTLGNILSVQLFETALKEHPGIPAQMERGEFTSLLAWLRENIHRHGKKHDPEALVEKATGRPPDTTPYLNYLREKFGALYDF</sequence>
<reference evidence="4 5" key="1">
    <citation type="submission" date="2019-10" db="EMBL/GenBank/DDBJ databases">
        <title>Rubrobacter sp nov SCSIO 52090 isolated from a deep-sea sediment in the South China Sea.</title>
        <authorList>
            <person name="Chen R.W."/>
        </authorList>
    </citation>
    <scope>NUCLEOTIDE SEQUENCE [LARGE SCALE GENOMIC DNA]</scope>
    <source>
        <strain evidence="4 5">SCSIO 52909</strain>
    </source>
</reference>
<keyword evidence="1 4" id="KW-0121">Carboxypeptidase</keyword>
<dbReference type="GO" id="GO:0004181">
    <property type="term" value="F:metallocarboxypeptidase activity"/>
    <property type="evidence" value="ECO:0007669"/>
    <property type="project" value="UniProtKB-UniRule"/>
</dbReference>
<keyword evidence="1" id="KW-0378">Hydrolase</keyword>
<evidence type="ECO:0000256" key="1">
    <source>
        <dbReference type="PIRNR" id="PIRNR006615"/>
    </source>
</evidence>
<comment type="cofactor">
    <cofactor evidence="2">
        <name>Zn(2+)</name>
        <dbReference type="ChEBI" id="CHEBI:29105"/>
    </cofactor>
    <text evidence="2">Binds 1 zinc ion per subunit.</text>
</comment>
<protein>
    <recommendedName>
        <fullName evidence="1">Metal-dependent carboxypeptidase</fullName>
        <ecNumber evidence="1">3.4.17.19</ecNumber>
    </recommendedName>
</protein>
<feature type="binding site" evidence="2">
    <location>
        <position position="293"/>
    </location>
    <ligand>
        <name>Zn(2+)</name>
        <dbReference type="ChEBI" id="CHEBI:29105"/>
        <note>catalytic</note>
    </ligand>
</feature>
<dbReference type="KEGG" id="rub:GBA63_08340"/>
<dbReference type="EC" id="3.4.17.19" evidence="1"/>
<keyword evidence="1 2" id="KW-0479">Metal-binding</keyword>
<comment type="similarity">
    <text evidence="1">Belongs to the peptidase M32 family.</text>
</comment>
<comment type="catalytic activity">
    <reaction evidence="1">
        <text>Release of a C-terminal amino acid with broad specificity, except for -Pro.</text>
        <dbReference type="EC" id="3.4.17.19"/>
    </reaction>
</comment>
<dbReference type="CDD" id="cd06460">
    <property type="entry name" value="M32_Taq"/>
    <property type="match status" value="1"/>
</dbReference>
<organism evidence="4 5">
    <name type="scientific">Rubrobacter tropicus</name>
    <dbReference type="NCBI Taxonomy" id="2653851"/>
    <lineage>
        <taxon>Bacteria</taxon>
        <taxon>Bacillati</taxon>
        <taxon>Actinomycetota</taxon>
        <taxon>Rubrobacteria</taxon>
        <taxon>Rubrobacterales</taxon>
        <taxon>Rubrobacteraceae</taxon>
        <taxon>Rubrobacter</taxon>
    </lineage>
</organism>
<dbReference type="PANTHER" id="PTHR34217">
    <property type="entry name" value="METAL-DEPENDENT CARBOXYPEPTIDASE"/>
    <property type="match status" value="1"/>
</dbReference>